<evidence type="ECO:0000313" key="1">
    <source>
        <dbReference type="EMBL" id="VEL28575.1"/>
    </source>
</evidence>
<accession>A0A448X5G1</accession>
<organism evidence="1 2">
    <name type="scientific">Protopolystoma xenopodis</name>
    <dbReference type="NCBI Taxonomy" id="117903"/>
    <lineage>
        <taxon>Eukaryota</taxon>
        <taxon>Metazoa</taxon>
        <taxon>Spiralia</taxon>
        <taxon>Lophotrochozoa</taxon>
        <taxon>Platyhelminthes</taxon>
        <taxon>Monogenea</taxon>
        <taxon>Polyopisthocotylea</taxon>
        <taxon>Polystomatidea</taxon>
        <taxon>Polystomatidae</taxon>
        <taxon>Protopolystoma</taxon>
    </lineage>
</organism>
<dbReference type="OrthoDB" id="10250600at2759"/>
<dbReference type="PANTHER" id="PTHR13554:SF10">
    <property type="entry name" value="26S PROTEASOME NON-ATPASE REGULATORY SUBUNIT 5"/>
    <property type="match status" value="1"/>
</dbReference>
<dbReference type="EMBL" id="CAAALY010096094">
    <property type="protein sequence ID" value="VEL28575.1"/>
    <property type="molecule type" value="Genomic_DNA"/>
</dbReference>
<dbReference type="Proteomes" id="UP000784294">
    <property type="component" value="Unassembled WGS sequence"/>
</dbReference>
<dbReference type="PANTHER" id="PTHR13554">
    <property type="entry name" value="26S PROTEASOME NON-ATPASE REGULATORY SUBUNIT 5-RELATED"/>
    <property type="match status" value="1"/>
</dbReference>
<keyword evidence="2" id="KW-1185">Reference proteome</keyword>
<protein>
    <submittedName>
        <fullName evidence="1">Uncharacterized protein</fullName>
    </submittedName>
</protein>
<reference evidence="1" key="1">
    <citation type="submission" date="2018-11" db="EMBL/GenBank/DDBJ databases">
        <authorList>
            <consortium name="Pathogen Informatics"/>
        </authorList>
    </citation>
    <scope>NUCLEOTIDE SEQUENCE</scope>
</reference>
<dbReference type="InterPro" id="IPR019538">
    <property type="entry name" value="PSMD5"/>
</dbReference>
<dbReference type="AlphaFoldDB" id="A0A448X5G1"/>
<proteinExistence type="predicted"/>
<name>A0A448X5G1_9PLAT</name>
<sequence length="196" mass="21938">MGKLIITSSDQVKIRAIGCVTELVGRCPDFDSSRCHENWRLIDERITRKWFSSIGSHSNAMSEDAASQTDSASKLFCRIFEMARQPFQDIRFSTFRLLASIASQSWGLQLFLNSAGFFEYLLDTSTEANMSSNQGSLLHEKFAIARIALRTHMDSVDASGSQNILTDAQQLRLEGFLEEGPWGRLQGESTIAMEQA</sequence>
<dbReference type="Pfam" id="PF10508">
    <property type="entry name" value="Proteasom_PSMB"/>
    <property type="match status" value="1"/>
</dbReference>
<comment type="caution">
    <text evidence="1">The sequence shown here is derived from an EMBL/GenBank/DDBJ whole genome shotgun (WGS) entry which is preliminary data.</text>
</comment>
<dbReference type="GO" id="GO:0043248">
    <property type="term" value="P:proteasome assembly"/>
    <property type="evidence" value="ECO:0007669"/>
    <property type="project" value="InterPro"/>
</dbReference>
<dbReference type="GO" id="GO:0005829">
    <property type="term" value="C:cytosol"/>
    <property type="evidence" value="ECO:0007669"/>
    <property type="project" value="TreeGrafter"/>
</dbReference>
<gene>
    <name evidence="1" type="ORF">PXEA_LOCUS22015</name>
</gene>
<evidence type="ECO:0000313" key="2">
    <source>
        <dbReference type="Proteomes" id="UP000784294"/>
    </source>
</evidence>